<name>A0A7N1A6K1_KALFE</name>
<keyword evidence="1" id="KW-1133">Transmembrane helix</keyword>
<evidence type="ECO:0000313" key="2">
    <source>
        <dbReference type="EnsemblPlants" id="Kaladp0554s0003.1.v1.1.CDS.1"/>
    </source>
</evidence>
<dbReference type="Gramene" id="Kaladp0554s0003.1.v1.1">
    <property type="protein sequence ID" value="Kaladp0554s0003.1.v1.1.CDS.1"/>
    <property type="gene ID" value="Kaladp0554s0003.v1.1"/>
</dbReference>
<evidence type="ECO:0000313" key="3">
    <source>
        <dbReference type="Proteomes" id="UP000594263"/>
    </source>
</evidence>
<protein>
    <submittedName>
        <fullName evidence="2">Uncharacterized protein</fullName>
    </submittedName>
</protein>
<accession>A0A7N1A6K1</accession>
<dbReference type="AlphaFoldDB" id="A0A7N1A6K1"/>
<feature type="transmembrane region" description="Helical" evidence="1">
    <location>
        <begin position="37"/>
        <end position="57"/>
    </location>
</feature>
<feature type="transmembrane region" description="Helical" evidence="1">
    <location>
        <begin position="12"/>
        <end position="31"/>
    </location>
</feature>
<evidence type="ECO:0000256" key="1">
    <source>
        <dbReference type="SAM" id="Phobius"/>
    </source>
</evidence>
<dbReference type="Proteomes" id="UP000594263">
    <property type="component" value="Unplaced"/>
</dbReference>
<dbReference type="EnsemblPlants" id="Kaladp0554s0003.1.v1.1">
    <property type="protein sequence ID" value="Kaladp0554s0003.1.v1.1.CDS.1"/>
    <property type="gene ID" value="Kaladp0554s0003.v1.1"/>
</dbReference>
<sequence length="111" mass="12252">MEIARKLLSFKYEFSAAVIAAAMAARFWGTVLVFLSFFWPLLVSTCVVLTGSLVMGVGEGGVSSISAEDIPGKSYIEFVAGKHVELEELVEQCYQKKKKLSDSDHHRDCEC</sequence>
<keyword evidence="1" id="KW-0812">Transmembrane</keyword>
<reference evidence="2" key="1">
    <citation type="submission" date="2021-01" db="UniProtKB">
        <authorList>
            <consortium name="EnsemblPlants"/>
        </authorList>
    </citation>
    <scope>IDENTIFICATION</scope>
</reference>
<keyword evidence="3" id="KW-1185">Reference proteome</keyword>
<proteinExistence type="predicted"/>
<keyword evidence="1" id="KW-0472">Membrane</keyword>
<organism evidence="2 3">
    <name type="scientific">Kalanchoe fedtschenkoi</name>
    <name type="common">Lavender scallops</name>
    <name type="synonym">South American air plant</name>
    <dbReference type="NCBI Taxonomy" id="63787"/>
    <lineage>
        <taxon>Eukaryota</taxon>
        <taxon>Viridiplantae</taxon>
        <taxon>Streptophyta</taxon>
        <taxon>Embryophyta</taxon>
        <taxon>Tracheophyta</taxon>
        <taxon>Spermatophyta</taxon>
        <taxon>Magnoliopsida</taxon>
        <taxon>eudicotyledons</taxon>
        <taxon>Gunneridae</taxon>
        <taxon>Pentapetalae</taxon>
        <taxon>Saxifragales</taxon>
        <taxon>Crassulaceae</taxon>
        <taxon>Kalanchoe</taxon>
    </lineage>
</organism>